<feature type="binding site" evidence="2">
    <location>
        <position position="389"/>
    </location>
    <ligand>
        <name>substrate</name>
    </ligand>
</feature>
<comment type="caution">
    <text evidence="2">Lacks conserved residue(s) required for the propagation of feature annotation.</text>
</comment>
<evidence type="ECO:0000256" key="1">
    <source>
        <dbReference type="ARBA" id="ARBA00022679"/>
    </source>
</evidence>
<evidence type="ECO:0000256" key="2">
    <source>
        <dbReference type="HAMAP-Rule" id="MF_00296"/>
    </source>
</evidence>
<dbReference type="EMBL" id="JAVDVQ010000002">
    <property type="protein sequence ID" value="MDR7081382.1"/>
    <property type="molecule type" value="Genomic_DNA"/>
</dbReference>
<dbReference type="Proteomes" id="UP001252243">
    <property type="component" value="Unassembled WGS sequence"/>
</dbReference>
<comment type="subunit">
    <text evidence="2">Homodimer.</text>
</comment>
<protein>
    <recommendedName>
        <fullName evidence="2">Homoserine O-acetyltransferase</fullName>
        <shortName evidence="2">HAT</shortName>
        <ecNumber evidence="2">2.3.1.31</ecNumber>
    </recommendedName>
    <alternativeName>
        <fullName evidence="2">Homoserine transacetylase</fullName>
        <shortName evidence="2">HTA</shortName>
    </alternativeName>
</protein>
<dbReference type="HAMAP" id="MF_00296">
    <property type="entry name" value="MetX_acyltransf"/>
    <property type="match status" value="1"/>
</dbReference>
<feature type="binding site" evidence="2">
    <location>
        <position position="259"/>
    </location>
    <ligand>
        <name>substrate</name>
    </ligand>
</feature>
<keyword evidence="6" id="KW-1185">Reference proteome</keyword>
<dbReference type="EC" id="2.3.1.31" evidence="2"/>
<evidence type="ECO:0000259" key="4">
    <source>
        <dbReference type="Pfam" id="PF00561"/>
    </source>
</evidence>
<dbReference type="Gene3D" id="1.10.1740.110">
    <property type="match status" value="1"/>
</dbReference>
<dbReference type="InterPro" id="IPR008220">
    <property type="entry name" value="HAT_MetX-like"/>
</dbReference>
<keyword evidence="2" id="KW-0963">Cytoplasm</keyword>
<feature type="active site" evidence="2">
    <location>
        <position position="388"/>
    </location>
</feature>
<comment type="function">
    <text evidence="2">Transfers an acetyl group from acetyl-CoA to L-homoserine, forming acetyl-L-homoserine.</text>
</comment>
<evidence type="ECO:0000256" key="3">
    <source>
        <dbReference type="SAM" id="MobiDB-lite"/>
    </source>
</evidence>
<evidence type="ECO:0000313" key="5">
    <source>
        <dbReference type="EMBL" id="MDR7081382.1"/>
    </source>
</evidence>
<feature type="active site" evidence="2">
    <location>
        <position position="358"/>
    </location>
</feature>
<keyword evidence="2" id="KW-0486">Methionine biosynthesis</keyword>
<organism evidence="5 6">
    <name type="scientific">Arthrobacter ginsengisoli</name>
    <dbReference type="NCBI Taxonomy" id="1356565"/>
    <lineage>
        <taxon>Bacteria</taxon>
        <taxon>Bacillati</taxon>
        <taxon>Actinomycetota</taxon>
        <taxon>Actinomycetes</taxon>
        <taxon>Micrococcales</taxon>
        <taxon>Micrococcaceae</taxon>
        <taxon>Arthrobacter</taxon>
    </lineage>
</organism>
<dbReference type="InterPro" id="IPR029058">
    <property type="entry name" value="AB_hydrolase_fold"/>
</dbReference>
<name>A0ABU1U874_9MICC</name>
<keyword evidence="1 2" id="KW-0808">Transferase</keyword>
<comment type="pathway">
    <text evidence="2">Amino-acid biosynthesis; L-methionine biosynthesis via de novo pathway; O-acetyl-L-homoserine from L-homoserine: step 1/1.</text>
</comment>
<dbReference type="Pfam" id="PF00561">
    <property type="entry name" value="Abhydrolase_1"/>
    <property type="match status" value="1"/>
</dbReference>
<evidence type="ECO:0000313" key="6">
    <source>
        <dbReference type="Proteomes" id="UP001252243"/>
    </source>
</evidence>
<dbReference type="PIRSF" id="PIRSF000443">
    <property type="entry name" value="Homoser_Ac_trans"/>
    <property type="match status" value="1"/>
</dbReference>
<proteinExistence type="inferred from homology"/>
<feature type="active site" description="Nucleophile" evidence="2">
    <location>
        <position position="190"/>
    </location>
</feature>
<comment type="caution">
    <text evidence="5">The sequence shown here is derived from an EMBL/GenBank/DDBJ whole genome shotgun (WGS) entry which is preliminary data.</text>
</comment>
<dbReference type="GO" id="GO:0004414">
    <property type="term" value="F:homoserine O-acetyltransferase activity"/>
    <property type="evidence" value="ECO:0007669"/>
    <property type="project" value="UniProtKB-EC"/>
</dbReference>
<comment type="catalytic activity">
    <reaction evidence="2">
        <text>L-homoserine + acetyl-CoA = O-acetyl-L-homoserine + CoA</text>
        <dbReference type="Rhea" id="RHEA:13701"/>
        <dbReference type="ChEBI" id="CHEBI:57287"/>
        <dbReference type="ChEBI" id="CHEBI:57288"/>
        <dbReference type="ChEBI" id="CHEBI:57476"/>
        <dbReference type="ChEBI" id="CHEBI:57716"/>
        <dbReference type="EC" id="2.3.1.31"/>
    </reaction>
</comment>
<dbReference type="NCBIfam" id="NF001209">
    <property type="entry name" value="PRK00175.1"/>
    <property type="match status" value="1"/>
</dbReference>
<reference evidence="5 6" key="1">
    <citation type="submission" date="2023-07" db="EMBL/GenBank/DDBJ databases">
        <title>Sorghum-associated microbial communities from plants grown in Nebraska, USA.</title>
        <authorList>
            <person name="Schachtman D."/>
        </authorList>
    </citation>
    <scope>NUCLEOTIDE SEQUENCE [LARGE SCALE GENOMIC DNA]</scope>
    <source>
        <strain evidence="5 6">BE167</strain>
    </source>
</reference>
<dbReference type="NCBIfam" id="TIGR01392">
    <property type="entry name" value="homoserO_Ac_trn"/>
    <property type="match status" value="1"/>
</dbReference>
<dbReference type="SUPFAM" id="SSF53474">
    <property type="entry name" value="alpha/beta-Hydrolases"/>
    <property type="match status" value="1"/>
</dbReference>
<dbReference type="InterPro" id="IPR000073">
    <property type="entry name" value="AB_hydrolase_1"/>
</dbReference>
<keyword evidence="2" id="KW-0028">Amino-acid biosynthesis</keyword>
<sequence>MKTWPAGQLTVGKREVRYQMTIAAARQGAPVSKTTHPHAPVPADPAAVPDGTVQYLRIGDLELESGARLPDVTLGYETWGTLNADRSNAVLIEHALTGDTHVTRGASDEPGWWEQLAGPGAPVDTEKYFVISINILGGCYGSTGPSSTAPDGKPWGSRFPLVTLRDTTEAEARLADALGIRSWFAVIGGSLGGARALEWAVSYPERVQRCAVISVGASSTAEQIAFAQAQTLSIRQDPNFKGGDYYGGPEPEAGLALARRIAHITYRSAAELDGRFGRNAQDSEAPLEAGSLAGRGRYQVESYLDHQGNKLVRRFDANSYIAITEALMSHDISRGRGELTEALAPATAEFIVAAVDSDRLYFPAQSHALAEALPGEVAVHTIEAPIGHDGFLTEIGQLTSQLRQHFFG</sequence>
<feature type="region of interest" description="Disordered" evidence="3">
    <location>
        <begin position="27"/>
        <end position="47"/>
    </location>
</feature>
<dbReference type="PANTHER" id="PTHR32268">
    <property type="entry name" value="HOMOSERINE O-ACETYLTRANSFERASE"/>
    <property type="match status" value="1"/>
</dbReference>
<dbReference type="Gene3D" id="3.40.50.1820">
    <property type="entry name" value="alpha/beta hydrolase"/>
    <property type="match status" value="1"/>
</dbReference>
<dbReference type="PANTHER" id="PTHR32268:SF11">
    <property type="entry name" value="HOMOSERINE O-ACETYLTRANSFERASE"/>
    <property type="match status" value="1"/>
</dbReference>
<comment type="similarity">
    <text evidence="2">Belongs to the AB hydrolase superfamily. MetX family.</text>
</comment>
<comment type="subcellular location">
    <subcellularLocation>
        <location evidence="2">Cytoplasm</location>
    </subcellularLocation>
</comment>
<gene>
    <name evidence="2" type="primary">metXA</name>
    <name evidence="5" type="ORF">J2X01_000659</name>
</gene>
<accession>A0ABU1U874</accession>
<keyword evidence="2 5" id="KW-0012">Acyltransferase</keyword>
<feature type="domain" description="AB hydrolase-1" evidence="4">
    <location>
        <begin position="88"/>
        <end position="393"/>
    </location>
</feature>